<comment type="caution">
    <text evidence="5">The sequence shown here is derived from an EMBL/GenBank/DDBJ whole genome shotgun (WGS) entry which is preliminary data.</text>
</comment>
<evidence type="ECO:0000256" key="1">
    <source>
        <dbReference type="ARBA" id="ARBA00023015"/>
    </source>
</evidence>
<keyword evidence="3" id="KW-0804">Transcription</keyword>
<dbReference type="PROSITE" id="PS51118">
    <property type="entry name" value="HTH_HXLR"/>
    <property type="match status" value="1"/>
</dbReference>
<dbReference type="Proteomes" id="UP000321261">
    <property type="component" value="Unassembled WGS sequence"/>
</dbReference>
<dbReference type="EMBL" id="VIWU01000001">
    <property type="protein sequence ID" value="TWF79753.1"/>
    <property type="molecule type" value="Genomic_DNA"/>
</dbReference>
<protein>
    <submittedName>
        <fullName evidence="5">HxlR family transcriptional regulator</fullName>
    </submittedName>
</protein>
<dbReference type="InterPro" id="IPR002577">
    <property type="entry name" value="HTH_HxlR"/>
</dbReference>
<dbReference type="Pfam" id="PF01638">
    <property type="entry name" value="HxlR"/>
    <property type="match status" value="1"/>
</dbReference>
<organism evidence="5 6">
    <name type="scientific">Pseudonocardia hierapolitana</name>
    <dbReference type="NCBI Taxonomy" id="1128676"/>
    <lineage>
        <taxon>Bacteria</taxon>
        <taxon>Bacillati</taxon>
        <taxon>Actinomycetota</taxon>
        <taxon>Actinomycetes</taxon>
        <taxon>Pseudonocardiales</taxon>
        <taxon>Pseudonocardiaceae</taxon>
        <taxon>Pseudonocardia</taxon>
    </lineage>
</organism>
<evidence type="ECO:0000256" key="3">
    <source>
        <dbReference type="ARBA" id="ARBA00023163"/>
    </source>
</evidence>
<name>A0A561SY41_9PSEU</name>
<dbReference type="PANTHER" id="PTHR33204">
    <property type="entry name" value="TRANSCRIPTIONAL REGULATOR, MARR FAMILY"/>
    <property type="match status" value="1"/>
</dbReference>
<dbReference type="SUPFAM" id="SSF46785">
    <property type="entry name" value="Winged helix' DNA-binding domain"/>
    <property type="match status" value="1"/>
</dbReference>
<dbReference type="PANTHER" id="PTHR33204:SF18">
    <property type="entry name" value="TRANSCRIPTIONAL REGULATORY PROTEIN"/>
    <property type="match status" value="1"/>
</dbReference>
<evidence type="ECO:0000259" key="4">
    <source>
        <dbReference type="PROSITE" id="PS51118"/>
    </source>
</evidence>
<dbReference type="InterPro" id="IPR036388">
    <property type="entry name" value="WH-like_DNA-bd_sf"/>
</dbReference>
<evidence type="ECO:0000256" key="2">
    <source>
        <dbReference type="ARBA" id="ARBA00023125"/>
    </source>
</evidence>
<keyword evidence="2" id="KW-0238">DNA-binding</keyword>
<keyword evidence="1" id="KW-0805">Transcription regulation</keyword>
<dbReference type="GO" id="GO:0003677">
    <property type="term" value="F:DNA binding"/>
    <property type="evidence" value="ECO:0007669"/>
    <property type="project" value="UniProtKB-KW"/>
</dbReference>
<evidence type="ECO:0000313" key="6">
    <source>
        <dbReference type="Proteomes" id="UP000321261"/>
    </source>
</evidence>
<sequence>MMQVGGYDGDMLGKTYDSQICSIARSLEVVGERWSLLIVRDAVFGGATRFGDFQRRLGIATNILTNRLEGFVEAGIMRRHQYSEQPELYEYLLTEKGQALAPALVALSEWGDRWATDGEPPILYTHATCGAGVTQQTMCSHCGCVEDPTEIRAVIGPGMPPERLPQEA</sequence>
<evidence type="ECO:0000313" key="5">
    <source>
        <dbReference type="EMBL" id="TWF79753.1"/>
    </source>
</evidence>
<feature type="domain" description="HTH hxlR-type" evidence="4">
    <location>
        <begin position="21"/>
        <end position="119"/>
    </location>
</feature>
<dbReference type="Gene3D" id="1.10.10.10">
    <property type="entry name" value="Winged helix-like DNA-binding domain superfamily/Winged helix DNA-binding domain"/>
    <property type="match status" value="1"/>
</dbReference>
<keyword evidence="6" id="KW-1185">Reference proteome</keyword>
<accession>A0A561SY41</accession>
<dbReference type="InterPro" id="IPR036390">
    <property type="entry name" value="WH_DNA-bd_sf"/>
</dbReference>
<reference evidence="5 6" key="1">
    <citation type="submission" date="2019-06" db="EMBL/GenBank/DDBJ databases">
        <title>Sequencing the genomes of 1000 actinobacteria strains.</title>
        <authorList>
            <person name="Klenk H.-P."/>
        </authorList>
    </citation>
    <scope>NUCLEOTIDE SEQUENCE [LARGE SCALE GENOMIC DNA]</scope>
    <source>
        <strain evidence="5 6">DSM 45671</strain>
    </source>
</reference>
<gene>
    <name evidence="5" type="ORF">FHX44_115687</name>
</gene>
<dbReference type="AlphaFoldDB" id="A0A561SY41"/>
<proteinExistence type="predicted"/>